<protein>
    <submittedName>
        <fullName evidence="3">Putative helicase</fullName>
    </submittedName>
</protein>
<feature type="domain" description="Helicase ATP-binding" evidence="1">
    <location>
        <begin position="25"/>
        <end position="197"/>
    </location>
</feature>
<feature type="domain" description="Helicase C-terminal" evidence="2">
    <location>
        <begin position="280"/>
        <end position="455"/>
    </location>
</feature>
<name>Q6XNB9_RHOER</name>
<dbReference type="GO" id="GO:0005524">
    <property type="term" value="F:ATP binding"/>
    <property type="evidence" value="ECO:0007669"/>
    <property type="project" value="InterPro"/>
</dbReference>
<evidence type="ECO:0000259" key="2">
    <source>
        <dbReference type="PROSITE" id="PS51194"/>
    </source>
</evidence>
<keyword evidence="3" id="KW-0347">Helicase</keyword>
<dbReference type="Pfam" id="PF04851">
    <property type="entry name" value="ResIII"/>
    <property type="match status" value="1"/>
</dbReference>
<dbReference type="InterPro" id="IPR001650">
    <property type="entry name" value="Helicase_C-like"/>
</dbReference>
<dbReference type="SMART" id="SM00487">
    <property type="entry name" value="DEXDc"/>
    <property type="match status" value="1"/>
</dbReference>
<evidence type="ECO:0000259" key="1">
    <source>
        <dbReference type="PROSITE" id="PS51192"/>
    </source>
</evidence>
<gene>
    <name evidence="3" type="ORF">PBD2.027</name>
</gene>
<proteinExistence type="predicted"/>
<dbReference type="Gene3D" id="3.40.50.300">
    <property type="entry name" value="P-loop containing nucleotide triphosphate hydrolases"/>
    <property type="match status" value="2"/>
</dbReference>
<keyword evidence="3" id="KW-0067">ATP-binding</keyword>
<sequence>MDAGDLKVGRHMARPHQTEAIRAALEGFSSAPRGTVVMACGTGKTLVGQRVAEALISGGDDPRVLVTFPSIQLLDQTLRSWRRDALRPFDALAFCSDSTVGSDDISAAELTVPVTTDPEVLARWFDERTGSVKVLFSTYQSTPSVAESHRDFGMAPWDVVIADEAHRCAGESDKAFGTVLSDARIPAVKRLFLTATPRVHSAVRRGAPTLVSMNDISLFGVRLHTLTFGEAIGRGLLSDYHVAVIGVSDFEAHKLVLDNPVVDVSSLDRLDASHVAIQVAVAQAAREFDLRRIIVFHNRIRSSKSFTKALPATVDCLSEDRRPSVPLRAEHIDGSANASRRREVAERLAATRAEAWTVISNVRCLSEGVDFPALDGIVFAEPRTSQIEVAQAVGRAIRLNPDRESASLIVLPVYVAPEESAESVVAGSAYKHVYQTLTALADHDNELAVQLRHARRELGNGERPKLPDRVSVVMHGAADSTFYEAFSARMIRMTTSSWDEVMSILLRYVSETGTSLVPKGTRFGGMDLGGWVAQRRKNYRKGQLSPRRIAELESLPGWVWDVLEVEWTKMLGVLERYGAEHGTTSFTRKKVEGTNLAYWVGHQRRDYRAGIMSPDRIAALENIPGWTWEPASAAWEQAMMLLRRYVGEHGSAKTPKNAVLDDFQLGQWVINRRVEFRAQVLAADRVAELEALPGWTWDPLADQRNAGVAALRAYVAENGTSVVAPGTVVDGVNLSQWVTYRRRDFRVGALPVDLIAELEALPGWTWDPLDDQKNAGMAVLRRYVTEYGTANMPANTVFEGIKLGSWVTDRRKNYRQGQLSPRRIADLEALPGWTWNEAADRWSATFDVLQKYVAEHGSADVPRRAAVDGVRLGQWVSRQRTHRRGGRLSPERVAVLAGLPGWTWDPLADQWSAGLDVLRAYVAENGTSIVASGTLIDDINLNDWITKRRKEFRDQVLAPDRIAELAGLPGWTWDPLADQWSAGLDVLRAYVADNGTSIVASGTMIDGVNLSGWVQNRRRNFREGTLPADRIAELEALPGWTWDPLADQRNAGMVALRKYVEDHGTALVPHNTVVGGMSLGEWVTKQRGAFRLGSLTEKRVAELEALPGWSWDPIADRWTASLDVLRKYLDEHGTAKIPKSAVVDGFNLGMWVKNLRRNFREGKLAPDRIAEVVALPGWTW</sequence>
<keyword evidence="3" id="KW-0614">Plasmid</keyword>
<dbReference type="Gene3D" id="6.10.140.530">
    <property type="match status" value="9"/>
</dbReference>
<dbReference type="Pfam" id="PF03457">
    <property type="entry name" value="HA"/>
    <property type="match status" value="10"/>
</dbReference>
<keyword evidence="3" id="KW-0378">Hydrolase</keyword>
<organism evidence="3">
    <name type="scientific">Rhodococcus erythropolis</name>
    <name type="common">Arthrobacter picolinophilus</name>
    <dbReference type="NCBI Taxonomy" id="1833"/>
    <lineage>
        <taxon>Bacteria</taxon>
        <taxon>Bacillati</taxon>
        <taxon>Actinomycetota</taxon>
        <taxon>Actinomycetes</taxon>
        <taxon>Mycobacteriales</taxon>
        <taxon>Nocardiaceae</taxon>
        <taxon>Rhodococcus</taxon>
        <taxon>Rhodococcus erythropolis group</taxon>
    </lineage>
</organism>
<dbReference type="SMART" id="SM00490">
    <property type="entry name" value="HELICc"/>
    <property type="match status" value="1"/>
</dbReference>
<dbReference type="PANTHER" id="PTHR33418:SF1">
    <property type="entry name" value="HELICASE-ASSOCIATED DOMAIN-CONTAINING PROTEIN"/>
    <property type="match status" value="1"/>
</dbReference>
<dbReference type="GO" id="GO:0004386">
    <property type="term" value="F:helicase activity"/>
    <property type="evidence" value="ECO:0007669"/>
    <property type="project" value="UniProtKB-KW"/>
</dbReference>
<dbReference type="AlphaFoldDB" id="Q6XNB9"/>
<dbReference type="Pfam" id="PF00271">
    <property type="entry name" value="Helicase_C"/>
    <property type="match status" value="1"/>
</dbReference>
<geneLocation type="plasmid" evidence="3">
    <name>pBD2</name>
</geneLocation>
<dbReference type="PANTHER" id="PTHR33418">
    <property type="entry name" value="HELICASE-ASSOCIATED"/>
    <property type="match status" value="1"/>
</dbReference>
<dbReference type="GO" id="GO:0003677">
    <property type="term" value="F:DNA binding"/>
    <property type="evidence" value="ECO:0007669"/>
    <property type="project" value="InterPro"/>
</dbReference>
<dbReference type="PROSITE" id="PS51192">
    <property type="entry name" value="HELICASE_ATP_BIND_1"/>
    <property type="match status" value="1"/>
</dbReference>
<dbReference type="EMBL" id="AY223810">
    <property type="protein sequence ID" value="AAP73912.1"/>
    <property type="molecule type" value="Genomic_DNA"/>
</dbReference>
<reference evidence="3" key="1">
    <citation type="journal article" date="2003" name="J. Bacteriol.">
        <title>Complete nucleotide sequence and genetic organization of the 210-kilobase linear plasmid of Rhodococcus erythropolis BD2.</title>
        <authorList>
            <person name="Stecker C."/>
            <person name="Johann A."/>
            <person name="Herzberg C."/>
            <person name="Averhoff B."/>
            <person name="Gottschalk G."/>
        </authorList>
    </citation>
    <scope>NUCLEOTIDE SEQUENCE</scope>
    <source>
        <strain evidence="3">BD2</strain>
        <plasmid evidence="3">pBD2</plasmid>
    </source>
</reference>
<accession>Q6XNB9</accession>
<dbReference type="GO" id="GO:0016787">
    <property type="term" value="F:hydrolase activity"/>
    <property type="evidence" value="ECO:0007669"/>
    <property type="project" value="InterPro"/>
</dbReference>
<dbReference type="SUPFAM" id="SSF52540">
    <property type="entry name" value="P-loop containing nucleoside triphosphate hydrolases"/>
    <property type="match status" value="1"/>
</dbReference>
<dbReference type="InterPro" id="IPR014001">
    <property type="entry name" value="Helicase_ATP-bd"/>
</dbReference>
<dbReference type="PROSITE" id="PS51194">
    <property type="entry name" value="HELICASE_CTER"/>
    <property type="match status" value="1"/>
</dbReference>
<evidence type="ECO:0000313" key="3">
    <source>
        <dbReference type="EMBL" id="AAP73912.1"/>
    </source>
</evidence>
<dbReference type="CDD" id="cd18785">
    <property type="entry name" value="SF2_C"/>
    <property type="match status" value="1"/>
</dbReference>
<dbReference type="InterPro" id="IPR005114">
    <property type="entry name" value="Helicase_assoc"/>
</dbReference>
<keyword evidence="3" id="KW-0547">Nucleotide-binding</keyword>
<dbReference type="InterPro" id="IPR006935">
    <property type="entry name" value="Helicase/UvrB_N"/>
</dbReference>
<dbReference type="InterPro" id="IPR027417">
    <property type="entry name" value="P-loop_NTPase"/>
</dbReference>